<evidence type="ECO:0000313" key="2">
    <source>
        <dbReference type="EMBL" id="MBX7289604.1"/>
    </source>
</evidence>
<dbReference type="AlphaFoldDB" id="A0ABD4RF93"/>
<dbReference type="GeneID" id="66301797"/>
<dbReference type="EMBL" id="JAIFTX010000002">
    <property type="protein sequence ID" value="MBX7289604.1"/>
    <property type="molecule type" value="Genomic_DNA"/>
</dbReference>
<reference evidence="2 3" key="1">
    <citation type="submission" date="2021-08" db="EMBL/GenBank/DDBJ databases">
        <title>Genome sequence analysis of Clostridium chauvoei strains of European origin and evaluation of typing options for outbreak investigations.</title>
        <authorList>
            <person name="Abdel-Glil M."/>
            <person name="Thomas P."/>
            <person name="Seyboldt C."/>
        </authorList>
    </citation>
    <scope>NUCLEOTIDE SEQUENCE [LARGE SCALE GENOMIC DNA]</scope>
    <source>
        <strain evidence="2 3">S0260-09</strain>
    </source>
</reference>
<name>A0ABD4RF93_9CLOT</name>
<evidence type="ECO:0000313" key="3">
    <source>
        <dbReference type="Proteomes" id="UP000775179"/>
    </source>
</evidence>
<dbReference type="RefSeq" id="WP_021875785.1">
    <property type="nucleotide sequence ID" value="NZ_CP018624.1"/>
</dbReference>
<protein>
    <submittedName>
        <fullName evidence="2">Uncharacterized protein</fullName>
    </submittedName>
</protein>
<feature type="transmembrane region" description="Helical" evidence="1">
    <location>
        <begin position="45"/>
        <end position="61"/>
    </location>
</feature>
<feature type="transmembrane region" description="Helical" evidence="1">
    <location>
        <begin position="16"/>
        <end position="39"/>
    </location>
</feature>
<keyword evidence="1" id="KW-1133">Transmembrane helix</keyword>
<comment type="caution">
    <text evidence="2">The sequence shown here is derived from an EMBL/GenBank/DDBJ whole genome shotgun (WGS) entry which is preliminary data.</text>
</comment>
<evidence type="ECO:0000256" key="1">
    <source>
        <dbReference type="SAM" id="Phobius"/>
    </source>
</evidence>
<dbReference type="KEGG" id="cchv:BTM20_07940"/>
<keyword evidence="1" id="KW-0812">Transmembrane</keyword>
<accession>A0ABD4RF93</accession>
<dbReference type="Proteomes" id="UP000775179">
    <property type="component" value="Unassembled WGS sequence"/>
</dbReference>
<gene>
    <name evidence="2" type="ORF">K4H94_00875</name>
</gene>
<proteinExistence type="predicted"/>
<keyword evidence="1" id="KW-0472">Membrane</keyword>
<organism evidence="2 3">
    <name type="scientific">Clostridium chauvoei</name>
    <dbReference type="NCBI Taxonomy" id="46867"/>
    <lineage>
        <taxon>Bacteria</taxon>
        <taxon>Bacillati</taxon>
        <taxon>Bacillota</taxon>
        <taxon>Clostridia</taxon>
        <taxon>Eubacteriales</taxon>
        <taxon>Clostridiaceae</taxon>
        <taxon>Clostridium</taxon>
    </lineage>
</organism>
<sequence>MHYNVNAKYTELDNGIVSFLQAVVPSIVILVSINLISIFIFEKQLFYWAFILFFSLGYGQNRSVGNKKVIATIPFKIDQNTMMKILKRHKVKFEVNSEEVIKVKLNCIAAMMKMELIIRLLDNKVEIEGIKYMVENIIRKIEDIS</sequence>